<dbReference type="EMBL" id="JABBPG010000001">
    <property type="protein sequence ID" value="NOU49339.1"/>
    <property type="molecule type" value="Genomic_DNA"/>
</dbReference>
<evidence type="ECO:0000313" key="3">
    <source>
        <dbReference type="Proteomes" id="UP000586305"/>
    </source>
</evidence>
<reference evidence="2 3" key="1">
    <citation type="submission" date="2020-04" db="EMBL/GenBank/DDBJ databases">
        <title>Pseudoalteromonas caenipelagi sp. nov., isolated from a tidal flat.</title>
        <authorList>
            <person name="Park S."/>
            <person name="Yoon J.-H."/>
        </authorList>
    </citation>
    <scope>NUCLEOTIDE SEQUENCE [LARGE SCALE GENOMIC DNA]</scope>
    <source>
        <strain evidence="2 3">JBTF-M23</strain>
    </source>
</reference>
<dbReference type="RefSeq" id="WP_171624425.1">
    <property type="nucleotide sequence ID" value="NZ_JABBPG010000001.1"/>
</dbReference>
<name>A0A849V726_9GAMM</name>
<comment type="caution">
    <text evidence="2">The sequence shown here is derived from an EMBL/GenBank/DDBJ whole genome shotgun (WGS) entry which is preliminary data.</text>
</comment>
<dbReference type="Proteomes" id="UP000586305">
    <property type="component" value="Unassembled WGS sequence"/>
</dbReference>
<sequence>MKYIKEILFLTSLAFVPEAYAACTQNGNSLPKLVGLDGSDGKVYADIESSGNECNCKYVRFLPENTDTNKALSILLAAKMANKKVRIDLSTSENCNSAYRVYIH</sequence>
<organism evidence="2 3">
    <name type="scientific">Pseudoalteromonas caenipelagi</name>
    <dbReference type="NCBI Taxonomy" id="2726988"/>
    <lineage>
        <taxon>Bacteria</taxon>
        <taxon>Pseudomonadati</taxon>
        <taxon>Pseudomonadota</taxon>
        <taxon>Gammaproteobacteria</taxon>
        <taxon>Alteromonadales</taxon>
        <taxon>Pseudoalteromonadaceae</taxon>
        <taxon>Pseudoalteromonas</taxon>
    </lineage>
</organism>
<evidence type="ECO:0000313" key="2">
    <source>
        <dbReference type="EMBL" id="NOU49339.1"/>
    </source>
</evidence>
<keyword evidence="1" id="KW-0732">Signal</keyword>
<feature type="chain" id="PRO_5032309329" evidence="1">
    <location>
        <begin position="22"/>
        <end position="104"/>
    </location>
</feature>
<accession>A0A849V726</accession>
<proteinExistence type="predicted"/>
<protein>
    <submittedName>
        <fullName evidence="2">Uncharacterized protein</fullName>
    </submittedName>
</protein>
<keyword evidence="3" id="KW-1185">Reference proteome</keyword>
<feature type="signal peptide" evidence="1">
    <location>
        <begin position="1"/>
        <end position="21"/>
    </location>
</feature>
<dbReference type="AlphaFoldDB" id="A0A849V726"/>
<gene>
    <name evidence="2" type="ORF">HG263_02095</name>
</gene>
<evidence type="ECO:0000256" key="1">
    <source>
        <dbReference type="SAM" id="SignalP"/>
    </source>
</evidence>